<keyword evidence="2" id="KW-1185">Reference proteome</keyword>
<sequence length="41" mass="4657">MGDNLLLESTLLTAGLEDRLETNRTLVPVVMGSKWWDVRVQ</sequence>
<dbReference type="EMBL" id="LECT01000019">
    <property type="protein sequence ID" value="KLU05379.1"/>
    <property type="molecule type" value="Genomic_DNA"/>
</dbReference>
<evidence type="ECO:0000313" key="2">
    <source>
        <dbReference type="Proteomes" id="UP000036367"/>
    </source>
</evidence>
<name>A0A0J1EIR6_RHOIS</name>
<reference evidence="1" key="1">
    <citation type="submission" date="2015-05" db="EMBL/GenBank/DDBJ databases">
        <title>Permanent draft genome of Rhodopirellula islandicus K833.</title>
        <authorList>
            <person name="Kizina J."/>
            <person name="Richter M."/>
            <person name="Glockner F.O."/>
            <person name="Harder J."/>
        </authorList>
    </citation>
    <scope>NUCLEOTIDE SEQUENCE [LARGE SCALE GENOMIC DNA]</scope>
    <source>
        <strain evidence="1">K833</strain>
    </source>
</reference>
<accession>A0A0J1EIR6</accession>
<gene>
    <name evidence="1" type="ORF">RISK_002586</name>
</gene>
<dbReference type="STRING" id="595434.RISK_002586"/>
<evidence type="ECO:0000313" key="1">
    <source>
        <dbReference type="EMBL" id="KLU05379.1"/>
    </source>
</evidence>
<comment type="caution">
    <text evidence="1">The sequence shown here is derived from an EMBL/GenBank/DDBJ whole genome shotgun (WGS) entry which is preliminary data.</text>
</comment>
<organism evidence="1 2">
    <name type="scientific">Rhodopirellula islandica</name>
    <dbReference type="NCBI Taxonomy" id="595434"/>
    <lineage>
        <taxon>Bacteria</taxon>
        <taxon>Pseudomonadati</taxon>
        <taxon>Planctomycetota</taxon>
        <taxon>Planctomycetia</taxon>
        <taxon>Pirellulales</taxon>
        <taxon>Pirellulaceae</taxon>
        <taxon>Rhodopirellula</taxon>
    </lineage>
</organism>
<proteinExistence type="predicted"/>
<dbReference type="Proteomes" id="UP000036367">
    <property type="component" value="Unassembled WGS sequence"/>
</dbReference>
<dbReference type="AlphaFoldDB" id="A0A0J1EIR6"/>
<protein>
    <submittedName>
        <fullName evidence="1">Uncharacterized protein</fullName>
    </submittedName>
</protein>